<keyword evidence="17" id="KW-1185">Reference proteome</keyword>
<dbReference type="AlphaFoldDB" id="A0A1W4X4D0"/>
<evidence type="ECO:0000256" key="3">
    <source>
        <dbReference type="ARBA" id="ARBA00007742"/>
    </source>
</evidence>
<dbReference type="InterPro" id="IPR000626">
    <property type="entry name" value="Ubiquitin-like_dom"/>
</dbReference>
<keyword evidence="7" id="KW-0256">Endoplasmic reticulum</keyword>
<comment type="subcellular location">
    <subcellularLocation>
        <location evidence="1">Endoplasmic reticulum membrane</location>
        <topology evidence="1">Multi-pass membrane protein</topology>
    </subcellularLocation>
</comment>
<evidence type="ECO:0000256" key="8">
    <source>
        <dbReference type="ARBA" id="ARBA00022832"/>
    </source>
</evidence>
<sequence length="303" mass="35192">MTELNVVLAKSKRKLCTIKVSQQSTIADIKKEIAKQRPALYIDRQSIRIQDPGKNQPDKATVHELSLKNGSEIYLKDLGPQISWKLVFILEYLGPLVVYFIIAQRPWLVYGNTYKTINDYSFVYHVALLCWSLHYLKRLLETLFVHRFSHSTMPLFNLFKNCGYYWGFAAYVAYYVNHPLYTSPNMLLFIFGLALFTICEIGNLSIHLLLRDLRPPGTKEKKIPKPNKNPLTKLFNFVSCPNYTYEFGAWLGFSLMTSCLPAFLFTLAGMYQMTVWALGKHKAYKKDFPRYPKERKAILPFVI</sequence>
<dbReference type="Gene3D" id="3.10.20.90">
    <property type="entry name" value="Phosphatidylinositol 3-kinase Catalytic Subunit, Chain A, domain 1"/>
    <property type="match status" value="1"/>
</dbReference>
<keyword evidence="9" id="KW-0521">NADP</keyword>
<evidence type="ECO:0000256" key="13">
    <source>
        <dbReference type="ARBA" id="ARBA00023136"/>
    </source>
</evidence>
<evidence type="ECO:0000256" key="12">
    <source>
        <dbReference type="ARBA" id="ARBA00023098"/>
    </source>
</evidence>
<feature type="transmembrane region" description="Helical" evidence="15">
    <location>
        <begin position="82"/>
        <end position="102"/>
    </location>
</feature>
<feature type="domain" description="Ubiquitin-like" evidence="16">
    <location>
        <begin position="4"/>
        <end position="75"/>
    </location>
</feature>
<comment type="similarity">
    <text evidence="3">Belongs to the steroid 5-alpha reductase family.</text>
</comment>
<name>A0A1W4X4D0_AGRPL</name>
<evidence type="ECO:0000256" key="6">
    <source>
        <dbReference type="ARBA" id="ARBA00022692"/>
    </source>
</evidence>
<dbReference type="Proteomes" id="UP000192223">
    <property type="component" value="Unplaced"/>
</dbReference>
<dbReference type="Pfam" id="PF21696">
    <property type="entry name" value="TECR_N"/>
    <property type="match status" value="1"/>
</dbReference>
<keyword evidence="6 15" id="KW-0812">Transmembrane</keyword>
<dbReference type="GO" id="GO:0005789">
    <property type="term" value="C:endoplasmic reticulum membrane"/>
    <property type="evidence" value="ECO:0007669"/>
    <property type="project" value="UniProtKB-SubCell"/>
</dbReference>
<reference evidence="18 19" key="1">
    <citation type="submission" date="2025-04" db="UniProtKB">
        <authorList>
            <consortium name="RefSeq"/>
        </authorList>
    </citation>
    <scope>IDENTIFICATION</scope>
    <source>
        <tissue evidence="18 19">Entire body</tissue>
    </source>
</reference>
<keyword evidence="14" id="KW-0275">Fatty acid biosynthesis</keyword>
<evidence type="ECO:0000256" key="5">
    <source>
        <dbReference type="ARBA" id="ARBA00022516"/>
    </source>
</evidence>
<organism evidence="17 18">
    <name type="scientific">Agrilus planipennis</name>
    <name type="common">Emerald ash borer</name>
    <name type="synonym">Agrilus marcopoli</name>
    <dbReference type="NCBI Taxonomy" id="224129"/>
    <lineage>
        <taxon>Eukaryota</taxon>
        <taxon>Metazoa</taxon>
        <taxon>Ecdysozoa</taxon>
        <taxon>Arthropoda</taxon>
        <taxon>Hexapoda</taxon>
        <taxon>Insecta</taxon>
        <taxon>Pterygota</taxon>
        <taxon>Neoptera</taxon>
        <taxon>Endopterygota</taxon>
        <taxon>Coleoptera</taxon>
        <taxon>Polyphaga</taxon>
        <taxon>Elateriformia</taxon>
        <taxon>Buprestoidea</taxon>
        <taxon>Buprestidae</taxon>
        <taxon>Agrilinae</taxon>
        <taxon>Agrilus</taxon>
    </lineage>
</organism>
<dbReference type="EC" id="1.3.1.93" evidence="4"/>
<dbReference type="InterPro" id="IPR039357">
    <property type="entry name" value="SRD5A/TECR"/>
</dbReference>
<evidence type="ECO:0000256" key="9">
    <source>
        <dbReference type="ARBA" id="ARBA00022857"/>
    </source>
</evidence>
<evidence type="ECO:0000313" key="17">
    <source>
        <dbReference type="Proteomes" id="UP000192223"/>
    </source>
</evidence>
<dbReference type="STRING" id="224129.A0A1W4X4D0"/>
<comment type="pathway">
    <text evidence="2">Lipid metabolism; fatty acid biosynthesis.</text>
</comment>
<protein>
    <recommendedName>
        <fullName evidence="4">very-long-chain enoyl-CoA reductase</fullName>
        <ecNumber evidence="4">1.3.1.93</ecNumber>
    </recommendedName>
</protein>
<keyword evidence="10 15" id="KW-1133">Transmembrane helix</keyword>
<dbReference type="KEGG" id="apln:108740928"/>
<keyword evidence="12" id="KW-0443">Lipid metabolism</keyword>
<dbReference type="CDD" id="cd01801">
    <property type="entry name" value="Ubl_TECR_like"/>
    <property type="match status" value="1"/>
</dbReference>
<accession>A0A1W4X4D0</accession>
<evidence type="ECO:0000256" key="1">
    <source>
        <dbReference type="ARBA" id="ARBA00004477"/>
    </source>
</evidence>
<dbReference type="Gene3D" id="1.20.120.1630">
    <property type="match status" value="1"/>
</dbReference>
<dbReference type="Pfam" id="PF02544">
    <property type="entry name" value="Steroid_dh"/>
    <property type="match status" value="1"/>
</dbReference>
<evidence type="ECO:0000256" key="14">
    <source>
        <dbReference type="ARBA" id="ARBA00023160"/>
    </source>
</evidence>
<evidence type="ECO:0000256" key="11">
    <source>
        <dbReference type="ARBA" id="ARBA00023002"/>
    </source>
</evidence>
<dbReference type="InterPro" id="IPR029071">
    <property type="entry name" value="Ubiquitin-like_domsf"/>
</dbReference>
<gene>
    <name evidence="18 19" type="primary">LOC108740928</name>
</gene>
<feature type="transmembrane region" description="Helical" evidence="15">
    <location>
        <begin position="152"/>
        <end position="174"/>
    </location>
</feature>
<keyword evidence="11" id="KW-0560">Oxidoreductase</keyword>
<dbReference type="InterPro" id="IPR049127">
    <property type="entry name" value="TECR-like_N"/>
</dbReference>
<dbReference type="FunFam" id="3.10.20.90:FF:000131">
    <property type="entry name" value="trans-2,3-enoyl-CoA reductase-like"/>
    <property type="match status" value="1"/>
</dbReference>
<dbReference type="RefSeq" id="XP_018330967.1">
    <property type="nucleotide sequence ID" value="XM_018475465.2"/>
</dbReference>
<keyword evidence="13 15" id="KW-0472">Membrane</keyword>
<dbReference type="SUPFAM" id="SSF54236">
    <property type="entry name" value="Ubiquitin-like"/>
    <property type="match status" value="1"/>
</dbReference>
<evidence type="ECO:0000256" key="7">
    <source>
        <dbReference type="ARBA" id="ARBA00022824"/>
    </source>
</evidence>
<dbReference type="PANTHER" id="PTHR10556:SF28">
    <property type="entry name" value="VERY-LONG-CHAIN ENOYL-COA REDUCTASE"/>
    <property type="match status" value="1"/>
</dbReference>
<feature type="transmembrane region" description="Helical" evidence="15">
    <location>
        <begin position="186"/>
        <end position="210"/>
    </location>
</feature>
<dbReference type="RefSeq" id="XP_018330966.1">
    <property type="nucleotide sequence ID" value="XM_018475464.2"/>
</dbReference>
<evidence type="ECO:0000259" key="16">
    <source>
        <dbReference type="PROSITE" id="PS50053"/>
    </source>
</evidence>
<dbReference type="InterPro" id="IPR001104">
    <property type="entry name" value="3-oxo-5_a-steroid_4-DH_C"/>
</dbReference>
<evidence type="ECO:0000256" key="10">
    <source>
        <dbReference type="ARBA" id="ARBA00022989"/>
    </source>
</evidence>
<dbReference type="OrthoDB" id="540503at2759"/>
<dbReference type="PROSITE" id="PS50053">
    <property type="entry name" value="UBIQUITIN_2"/>
    <property type="match status" value="1"/>
</dbReference>
<dbReference type="GO" id="GO:0102758">
    <property type="term" value="F:very-long-chain enoyl-CoA reductase activity"/>
    <property type="evidence" value="ECO:0007669"/>
    <property type="project" value="UniProtKB-EC"/>
</dbReference>
<dbReference type="GO" id="GO:0042761">
    <property type="term" value="P:very long-chain fatty acid biosynthetic process"/>
    <property type="evidence" value="ECO:0007669"/>
    <property type="project" value="TreeGrafter"/>
</dbReference>
<dbReference type="GeneID" id="108740928"/>
<proteinExistence type="inferred from homology"/>
<keyword evidence="5" id="KW-0444">Lipid biosynthesis</keyword>
<evidence type="ECO:0000256" key="15">
    <source>
        <dbReference type="SAM" id="Phobius"/>
    </source>
</evidence>
<evidence type="ECO:0000256" key="4">
    <source>
        <dbReference type="ARBA" id="ARBA00012530"/>
    </source>
</evidence>
<evidence type="ECO:0000256" key="2">
    <source>
        <dbReference type="ARBA" id="ARBA00005194"/>
    </source>
</evidence>
<dbReference type="PANTHER" id="PTHR10556">
    <property type="entry name" value="3-OXO-5-ALPHA-STEROID 4-DEHYDROGENASE"/>
    <property type="match status" value="1"/>
</dbReference>
<evidence type="ECO:0000313" key="19">
    <source>
        <dbReference type="RefSeq" id="XP_018330967.1"/>
    </source>
</evidence>
<evidence type="ECO:0000313" key="18">
    <source>
        <dbReference type="RefSeq" id="XP_018330966.1"/>
    </source>
</evidence>
<keyword evidence="8" id="KW-0276">Fatty acid metabolism</keyword>
<dbReference type="CTD" id="38457"/>
<dbReference type="PROSITE" id="PS50244">
    <property type="entry name" value="S5A_REDUCTASE"/>
    <property type="match status" value="1"/>
</dbReference>